<evidence type="ECO:0000256" key="4">
    <source>
        <dbReference type="ARBA" id="ARBA00023015"/>
    </source>
</evidence>
<protein>
    <recommendedName>
        <fullName evidence="6">Transcription antitermination protein NusB</fullName>
    </recommendedName>
    <alternativeName>
        <fullName evidence="6">Antitermination factor NusB</fullName>
    </alternativeName>
</protein>
<evidence type="ECO:0000259" key="7">
    <source>
        <dbReference type="Pfam" id="PF01029"/>
    </source>
</evidence>
<dbReference type="InterPro" id="IPR035926">
    <property type="entry name" value="NusB-like_sf"/>
</dbReference>
<dbReference type="PANTHER" id="PTHR11078:SF3">
    <property type="entry name" value="ANTITERMINATION NUSB DOMAIN-CONTAINING PROTEIN"/>
    <property type="match status" value="1"/>
</dbReference>
<evidence type="ECO:0000256" key="1">
    <source>
        <dbReference type="ARBA" id="ARBA00005952"/>
    </source>
</evidence>
<name>N4WWH5_9BACI</name>
<dbReference type="InterPro" id="IPR011605">
    <property type="entry name" value="NusB_fam"/>
</dbReference>
<dbReference type="GO" id="GO:0005829">
    <property type="term" value="C:cytosol"/>
    <property type="evidence" value="ECO:0007669"/>
    <property type="project" value="TreeGrafter"/>
</dbReference>
<gene>
    <name evidence="6" type="primary">nusB</name>
    <name evidence="8" type="ORF">J416_05443</name>
</gene>
<comment type="caution">
    <text evidence="8">The sequence shown here is derived from an EMBL/GenBank/DDBJ whole genome shotgun (WGS) entry which is preliminary data.</text>
</comment>
<organism evidence="8 9">
    <name type="scientific">Gracilibacillus halophilus YIM-C55.5</name>
    <dbReference type="NCBI Taxonomy" id="1308866"/>
    <lineage>
        <taxon>Bacteria</taxon>
        <taxon>Bacillati</taxon>
        <taxon>Bacillota</taxon>
        <taxon>Bacilli</taxon>
        <taxon>Bacillales</taxon>
        <taxon>Bacillaceae</taxon>
        <taxon>Gracilibacillus</taxon>
    </lineage>
</organism>
<feature type="domain" description="NusB/RsmB/TIM44" evidence="7">
    <location>
        <begin position="4"/>
        <end position="125"/>
    </location>
</feature>
<keyword evidence="3 6" id="KW-0694">RNA-binding</keyword>
<dbReference type="Gene3D" id="1.10.940.10">
    <property type="entry name" value="NusB-like"/>
    <property type="match status" value="1"/>
</dbReference>
<dbReference type="HAMAP" id="MF_00073">
    <property type="entry name" value="NusB"/>
    <property type="match status" value="1"/>
</dbReference>
<keyword evidence="5 6" id="KW-0804">Transcription</keyword>
<evidence type="ECO:0000256" key="6">
    <source>
        <dbReference type="HAMAP-Rule" id="MF_00073"/>
    </source>
</evidence>
<dbReference type="GO" id="GO:0031564">
    <property type="term" value="P:transcription antitermination"/>
    <property type="evidence" value="ECO:0007669"/>
    <property type="project" value="UniProtKB-KW"/>
</dbReference>
<dbReference type="STRING" id="1308866.J416_05443"/>
<evidence type="ECO:0000256" key="3">
    <source>
        <dbReference type="ARBA" id="ARBA00022884"/>
    </source>
</evidence>
<evidence type="ECO:0000256" key="2">
    <source>
        <dbReference type="ARBA" id="ARBA00022814"/>
    </source>
</evidence>
<dbReference type="Pfam" id="PF01029">
    <property type="entry name" value="NusB"/>
    <property type="match status" value="1"/>
</dbReference>
<dbReference type="InterPro" id="IPR006027">
    <property type="entry name" value="NusB_RsmB_TIM44"/>
</dbReference>
<dbReference type="OrthoDB" id="9811381at2"/>
<dbReference type="PANTHER" id="PTHR11078">
    <property type="entry name" value="N UTILIZATION SUBSTANCE PROTEIN B-RELATED"/>
    <property type="match status" value="1"/>
</dbReference>
<dbReference type="Proteomes" id="UP000012283">
    <property type="component" value="Unassembled WGS sequence"/>
</dbReference>
<comment type="function">
    <text evidence="6">Involved in transcription antitermination. Required for transcription of ribosomal RNA (rRNA) genes. Binds specifically to the boxA antiterminator sequence of the ribosomal RNA (rrn) operons.</text>
</comment>
<reference evidence="8 9" key="1">
    <citation type="submission" date="2013-03" db="EMBL/GenBank/DDBJ databases">
        <title>Draft genome sequence of Gracibacillus halophilus YIM-C55.5, a moderately halophilic and thermophilic organism from the Xiaochaidamu salt lake.</title>
        <authorList>
            <person name="Sugumar T."/>
            <person name="Polireddy D.R."/>
            <person name="Antony A."/>
            <person name="Madhava Y.R."/>
            <person name="Sivakumar N."/>
        </authorList>
    </citation>
    <scope>NUCLEOTIDE SEQUENCE [LARGE SCALE GENOMIC DNA]</scope>
    <source>
        <strain evidence="8 9">YIM-C55.5</strain>
    </source>
</reference>
<dbReference type="RefSeq" id="WP_003466371.1">
    <property type="nucleotide sequence ID" value="NZ_APML01000019.1"/>
</dbReference>
<keyword evidence="2 6" id="KW-0889">Transcription antitermination</keyword>
<evidence type="ECO:0000256" key="5">
    <source>
        <dbReference type="ARBA" id="ARBA00023163"/>
    </source>
</evidence>
<comment type="similarity">
    <text evidence="1 6">Belongs to the NusB family.</text>
</comment>
<evidence type="ECO:0000313" key="9">
    <source>
        <dbReference type="Proteomes" id="UP000012283"/>
    </source>
</evidence>
<dbReference type="NCBIfam" id="TIGR01951">
    <property type="entry name" value="nusB"/>
    <property type="match status" value="1"/>
</dbReference>
<dbReference type="EMBL" id="APML01000019">
    <property type="protein sequence ID" value="ENH97431.1"/>
    <property type="molecule type" value="Genomic_DNA"/>
</dbReference>
<dbReference type="GO" id="GO:0006353">
    <property type="term" value="P:DNA-templated transcription termination"/>
    <property type="evidence" value="ECO:0007669"/>
    <property type="project" value="UniProtKB-UniRule"/>
</dbReference>
<evidence type="ECO:0000313" key="8">
    <source>
        <dbReference type="EMBL" id="ENH97431.1"/>
    </source>
</evidence>
<dbReference type="GO" id="GO:0003723">
    <property type="term" value="F:RNA binding"/>
    <property type="evidence" value="ECO:0007669"/>
    <property type="project" value="UniProtKB-UniRule"/>
</dbReference>
<keyword evidence="4 6" id="KW-0805">Transcription regulation</keyword>
<dbReference type="AlphaFoldDB" id="N4WWH5"/>
<dbReference type="PATRIC" id="fig|1308866.3.peg.1101"/>
<dbReference type="SUPFAM" id="SSF48013">
    <property type="entry name" value="NusB-like"/>
    <property type="match status" value="1"/>
</dbReference>
<proteinExistence type="inferred from homology"/>
<sequence length="126" mass="14400">MKRREAREKALQILFALDSPEVDVKVSMNEILEGTTPSAFLQNIVDGVKQHQEEIDQSIRYHLDHWTLTRLAKVERTLLRIATYELLYDQETPSSVVINEAIELAHTYGEDQSGKFINGVLAKMTT</sequence>
<keyword evidence="9" id="KW-1185">Reference proteome</keyword>
<dbReference type="eggNOG" id="COG0781">
    <property type="taxonomic scope" value="Bacteria"/>
</dbReference>
<accession>N4WWH5</accession>